<keyword evidence="9" id="KW-1003">Cell membrane</keyword>
<feature type="domain" description="G-protein coupled receptors family 1 profile" evidence="10">
    <location>
        <begin position="41"/>
        <end position="290"/>
    </location>
</feature>
<protein>
    <recommendedName>
        <fullName evidence="9">Olfactory receptor</fullName>
    </recommendedName>
</protein>
<comment type="similarity">
    <text evidence="8">Belongs to the G-protein coupled receptor 1 family.</text>
</comment>
<keyword evidence="7 8" id="KW-0807">Transducer</keyword>
<name>A0ABM0IS50_ECHTE</name>
<dbReference type="GeneID" id="101640681"/>
<dbReference type="InterPro" id="IPR000725">
    <property type="entry name" value="Olfact_rcpt"/>
</dbReference>
<keyword evidence="2 8" id="KW-0812">Transmembrane</keyword>
<evidence type="ECO:0000256" key="4">
    <source>
        <dbReference type="ARBA" id="ARBA00023040"/>
    </source>
</evidence>
<feature type="transmembrane region" description="Helical" evidence="9">
    <location>
        <begin position="140"/>
        <end position="158"/>
    </location>
</feature>
<evidence type="ECO:0000313" key="12">
    <source>
        <dbReference type="RefSeq" id="XP_004706503.2"/>
    </source>
</evidence>
<keyword evidence="5 9" id="KW-0472">Membrane</keyword>
<evidence type="ECO:0000256" key="9">
    <source>
        <dbReference type="RuleBase" id="RU363047"/>
    </source>
</evidence>
<dbReference type="PROSITE" id="PS50262">
    <property type="entry name" value="G_PROTEIN_RECEP_F1_2"/>
    <property type="match status" value="1"/>
</dbReference>
<feature type="transmembrane region" description="Helical" evidence="9">
    <location>
        <begin position="27"/>
        <end position="48"/>
    </location>
</feature>
<keyword evidence="9" id="KW-0716">Sensory transduction</keyword>
<feature type="transmembrane region" description="Helical" evidence="9">
    <location>
        <begin position="197"/>
        <end position="225"/>
    </location>
</feature>
<dbReference type="PRINTS" id="PR00245">
    <property type="entry name" value="OLFACTORYR"/>
</dbReference>
<keyword evidence="11" id="KW-1185">Reference proteome</keyword>
<feature type="transmembrane region" description="Helical" evidence="9">
    <location>
        <begin position="99"/>
        <end position="120"/>
    </location>
</feature>
<comment type="subcellular location">
    <subcellularLocation>
        <location evidence="9">Cell membrane</location>
        <topology evidence="9">Multi-pass membrane protein</topology>
    </subcellularLocation>
    <subcellularLocation>
        <location evidence="1">Membrane</location>
        <topology evidence="1">Multi-pass membrane protein</topology>
    </subcellularLocation>
</comment>
<dbReference type="InterPro" id="IPR017452">
    <property type="entry name" value="GPCR_Rhodpsn_7TM"/>
</dbReference>
<dbReference type="PRINTS" id="PR00237">
    <property type="entry name" value="GPCRRHODOPSN"/>
</dbReference>
<feature type="transmembrane region" description="Helical" evidence="9">
    <location>
        <begin position="273"/>
        <end position="292"/>
    </location>
</feature>
<evidence type="ECO:0000256" key="3">
    <source>
        <dbReference type="ARBA" id="ARBA00022989"/>
    </source>
</evidence>
<keyword evidence="4 8" id="KW-0297">G-protein coupled receptor</keyword>
<dbReference type="Pfam" id="PF13853">
    <property type="entry name" value="7tm_4"/>
    <property type="match status" value="1"/>
</dbReference>
<feature type="transmembrane region" description="Helical" evidence="9">
    <location>
        <begin position="60"/>
        <end position="79"/>
    </location>
</feature>
<evidence type="ECO:0000259" key="10">
    <source>
        <dbReference type="PROSITE" id="PS50262"/>
    </source>
</evidence>
<evidence type="ECO:0000256" key="5">
    <source>
        <dbReference type="ARBA" id="ARBA00023136"/>
    </source>
</evidence>
<keyword evidence="9" id="KW-0552">Olfaction</keyword>
<evidence type="ECO:0000313" key="11">
    <source>
        <dbReference type="Proteomes" id="UP000694863"/>
    </source>
</evidence>
<dbReference type="RefSeq" id="XP_004706503.2">
    <property type="nucleotide sequence ID" value="XM_004706446.2"/>
</dbReference>
<dbReference type="SUPFAM" id="SSF81321">
    <property type="entry name" value="Family A G protein-coupled receptor-like"/>
    <property type="match status" value="1"/>
</dbReference>
<keyword evidence="3 9" id="KW-1133">Transmembrane helix</keyword>
<gene>
    <name evidence="12" type="primary">LOC101640681</name>
</gene>
<keyword evidence="6 8" id="KW-0675">Receptor</keyword>
<evidence type="ECO:0000256" key="7">
    <source>
        <dbReference type="ARBA" id="ARBA00023224"/>
    </source>
</evidence>
<reference evidence="12" key="1">
    <citation type="submission" date="2025-08" db="UniProtKB">
        <authorList>
            <consortium name="RefSeq"/>
        </authorList>
    </citation>
    <scope>IDENTIFICATION</scope>
</reference>
<evidence type="ECO:0000256" key="6">
    <source>
        <dbReference type="ARBA" id="ARBA00023170"/>
    </source>
</evidence>
<dbReference type="Gene3D" id="1.20.1070.10">
    <property type="entry name" value="Rhodopsin 7-helix transmembrane proteins"/>
    <property type="match status" value="1"/>
</dbReference>
<evidence type="ECO:0000256" key="8">
    <source>
        <dbReference type="RuleBase" id="RU000688"/>
    </source>
</evidence>
<dbReference type="Proteomes" id="UP000694863">
    <property type="component" value="Unplaced"/>
</dbReference>
<organism evidence="11 12">
    <name type="scientific">Echinops telfairi</name>
    <name type="common">Lesser hedgehog tenrec</name>
    <dbReference type="NCBI Taxonomy" id="9371"/>
    <lineage>
        <taxon>Eukaryota</taxon>
        <taxon>Metazoa</taxon>
        <taxon>Chordata</taxon>
        <taxon>Craniata</taxon>
        <taxon>Vertebrata</taxon>
        <taxon>Euteleostomi</taxon>
        <taxon>Mammalia</taxon>
        <taxon>Eutheria</taxon>
        <taxon>Afrotheria</taxon>
        <taxon>Tenrecidae</taxon>
        <taxon>Tenrecinae</taxon>
        <taxon>Echinops</taxon>
    </lineage>
</organism>
<evidence type="ECO:0000256" key="1">
    <source>
        <dbReference type="ARBA" id="ARBA00004141"/>
    </source>
</evidence>
<feature type="transmembrane region" description="Helical" evidence="9">
    <location>
        <begin position="237"/>
        <end position="261"/>
    </location>
</feature>
<proteinExistence type="inferred from homology"/>
<dbReference type="PROSITE" id="PS00237">
    <property type="entry name" value="G_PROTEIN_RECEP_F1_1"/>
    <property type="match status" value="1"/>
</dbReference>
<sequence>MMETNMTFVTEFVLMGLTARPELQVPLFLGFLVIYLLTMLGNLGLIALIWKDAHLHTPMYFFLGSLAFADACSSSSVTPRMLVNILDKSQMISLFECMAQFYFFGSSATTECFLLVVMAYDRYVAICHPLLYPVVMSNRLCTWLIVISYVIGFLHPVIHVGLLFRLTFCKSNIVRHFYCEILSLYTISCTDPSINALMIFVFAAFIQAFTFMTIIVSYTCVLFAILKKKSERGRSKAFSTCSAHLLSVSLFYGTLFFMYVRPGSGPDKYQDKMYSLFYTIIIPLLNPLIYGLRNKEVLGAVRKVIER</sequence>
<dbReference type="PANTHER" id="PTHR48018">
    <property type="entry name" value="OLFACTORY RECEPTOR"/>
    <property type="match status" value="1"/>
</dbReference>
<evidence type="ECO:0000256" key="2">
    <source>
        <dbReference type="ARBA" id="ARBA00022692"/>
    </source>
</evidence>
<accession>A0ABM0IS50</accession>
<dbReference type="InterPro" id="IPR000276">
    <property type="entry name" value="GPCR_Rhodpsn"/>
</dbReference>